<keyword evidence="1" id="KW-0732">Signal</keyword>
<organism evidence="3 4">
    <name type="scientific">Sphingobacterium corticis</name>
    <dbReference type="NCBI Taxonomy" id="1812823"/>
    <lineage>
        <taxon>Bacteria</taxon>
        <taxon>Pseudomonadati</taxon>
        <taxon>Bacteroidota</taxon>
        <taxon>Sphingobacteriia</taxon>
        <taxon>Sphingobacteriales</taxon>
        <taxon>Sphingobacteriaceae</taxon>
        <taxon>Sphingobacterium</taxon>
    </lineage>
</organism>
<evidence type="ECO:0000313" key="3">
    <source>
        <dbReference type="EMBL" id="MFD2598175.1"/>
    </source>
</evidence>
<keyword evidence="4" id="KW-1185">Reference proteome</keyword>
<dbReference type="EMBL" id="JBHUMA010000004">
    <property type="protein sequence ID" value="MFD2598175.1"/>
    <property type="molecule type" value="Genomic_DNA"/>
</dbReference>
<evidence type="ECO:0000313" key="4">
    <source>
        <dbReference type="Proteomes" id="UP001597393"/>
    </source>
</evidence>
<comment type="caution">
    <text evidence="3">The sequence shown here is derived from an EMBL/GenBank/DDBJ whole genome shotgun (WGS) entry which is preliminary data.</text>
</comment>
<feature type="signal peptide" evidence="1">
    <location>
        <begin position="1"/>
        <end position="20"/>
    </location>
</feature>
<sequence length="150" mass="16816">MKKTLFAFTLLFFAFSAAFSQIHEPVKWSVATKKLNNNEAVVFIKATIENGWHIYSISVPSGGPVATSFNFAKSADYTLNGKTLEPKPKSKYEDVFKMDVAYHNGEVVFQQKVKLNSKKPTKISGTVDFMSCDKTRCLPPDEYSFAVTIK</sequence>
<dbReference type="Proteomes" id="UP001597393">
    <property type="component" value="Unassembled WGS sequence"/>
</dbReference>
<dbReference type="InterPro" id="IPR036929">
    <property type="entry name" value="DsbDN_sf"/>
</dbReference>
<proteinExistence type="predicted"/>
<dbReference type="Gene3D" id="2.60.40.1250">
    <property type="entry name" value="Thiol:disulfide interchange protein DsbD, N-terminal domain"/>
    <property type="match status" value="1"/>
</dbReference>
<dbReference type="InterPro" id="IPR028250">
    <property type="entry name" value="DsbDN"/>
</dbReference>
<evidence type="ECO:0000256" key="1">
    <source>
        <dbReference type="SAM" id="SignalP"/>
    </source>
</evidence>
<gene>
    <name evidence="3" type="ORF">ACFSQ3_04345</name>
</gene>
<protein>
    <submittedName>
        <fullName evidence="3">Protein-disulfide reductase DsbD domain-containing protein</fullName>
    </submittedName>
</protein>
<name>A0ABW5NH40_9SPHI</name>
<accession>A0ABW5NH40</accession>
<dbReference type="Pfam" id="PF11412">
    <property type="entry name" value="DsbD_N"/>
    <property type="match status" value="1"/>
</dbReference>
<reference evidence="4" key="1">
    <citation type="journal article" date="2019" name="Int. J. Syst. Evol. Microbiol.">
        <title>The Global Catalogue of Microorganisms (GCM) 10K type strain sequencing project: providing services to taxonomists for standard genome sequencing and annotation.</title>
        <authorList>
            <consortium name="The Broad Institute Genomics Platform"/>
            <consortium name="The Broad Institute Genome Sequencing Center for Infectious Disease"/>
            <person name="Wu L."/>
            <person name="Ma J."/>
        </authorList>
    </citation>
    <scope>NUCLEOTIDE SEQUENCE [LARGE SCALE GENOMIC DNA]</scope>
    <source>
        <strain evidence="4">KCTC 42248</strain>
    </source>
</reference>
<feature type="domain" description="Thiol:disulfide interchange protein DsbD N-terminal" evidence="2">
    <location>
        <begin position="35"/>
        <end position="147"/>
    </location>
</feature>
<feature type="chain" id="PRO_5045340378" evidence="1">
    <location>
        <begin position="21"/>
        <end position="150"/>
    </location>
</feature>
<dbReference type="RefSeq" id="WP_380867858.1">
    <property type="nucleotide sequence ID" value="NZ_JBHUMA010000004.1"/>
</dbReference>
<evidence type="ECO:0000259" key="2">
    <source>
        <dbReference type="Pfam" id="PF11412"/>
    </source>
</evidence>